<accession>A0A974BRL0</accession>
<sequence>MNHGSSRVEVFQVERFMSRSLLDGETLTNWAIQ</sequence>
<organism evidence="1">
    <name type="scientific">Xenopus laevis</name>
    <name type="common">African clawed frog</name>
    <dbReference type="NCBI Taxonomy" id="8355"/>
    <lineage>
        <taxon>Eukaryota</taxon>
        <taxon>Metazoa</taxon>
        <taxon>Chordata</taxon>
        <taxon>Craniata</taxon>
        <taxon>Vertebrata</taxon>
        <taxon>Euteleostomi</taxon>
        <taxon>Amphibia</taxon>
        <taxon>Batrachia</taxon>
        <taxon>Anura</taxon>
        <taxon>Pipoidea</taxon>
        <taxon>Pipidae</taxon>
        <taxon>Xenopodinae</taxon>
        <taxon>Xenopus</taxon>
        <taxon>Xenopus</taxon>
    </lineage>
</organism>
<reference evidence="1" key="1">
    <citation type="submission" date="2016-05" db="EMBL/GenBank/DDBJ databases">
        <title>WGS assembly of Xenopus laevis.</title>
        <authorList>
            <person name="Session A."/>
            <person name="Uno Y."/>
            <person name="Kwon T."/>
            <person name="Chapman J."/>
            <person name="Toyoda A."/>
            <person name="Takahashi S."/>
            <person name="Fukui A."/>
            <person name="Hikosaka A."/>
            <person name="Putnam N."/>
            <person name="Stites J."/>
            <person name="Van Heeringen S."/>
            <person name="Quigley I."/>
            <person name="Heinz S."/>
            <person name="Hellsten U."/>
            <person name="Lyons J."/>
            <person name="Suzuki A."/>
            <person name="Kondo M."/>
            <person name="Ogino H."/>
            <person name="Ochi H."/>
            <person name="Bogdanovic O."/>
            <person name="Lister R."/>
            <person name="Georgiou G."/>
            <person name="Paranjpe S."/>
            <person name="Van Kruijsbergen I."/>
            <person name="Mozaffari S."/>
            <person name="Shu S."/>
            <person name="Schmutz J."/>
            <person name="Jenkins J."/>
            <person name="Grimwood J."/>
            <person name="Carlson J."/>
            <person name="Mitros T."/>
            <person name="Simakov O."/>
            <person name="Heald R."/>
            <person name="Miller K."/>
            <person name="Haudenschild C."/>
            <person name="Kuroki Y."/>
            <person name="Tanaka T."/>
            <person name="Michiue T."/>
            <person name="Watanabe M."/>
            <person name="Kinoshita T."/>
            <person name="Ohta Y."/>
            <person name="Mawaribuchi S."/>
            <person name="Suzuki Y."/>
            <person name="Haramoto Y."/>
            <person name="Yamamoto T."/>
            <person name="Takagi C."/>
            <person name="Kitzman J."/>
            <person name="Shendure J."/>
            <person name="Nakayama T."/>
            <person name="Izutsu Y."/>
            <person name="Robert J."/>
            <person name="Dichmann D."/>
            <person name="Flajnik M."/>
            <person name="Houston D."/>
            <person name="Marcotte E."/>
            <person name="Wallingford J."/>
            <person name="Ito Y."/>
            <person name="Asashima M."/>
            <person name="Ueno N."/>
            <person name="Matsuda Y."/>
            <person name="Jan Veenstra G."/>
            <person name="Fujiyama A."/>
            <person name="Harland R."/>
            <person name="Taira M."/>
            <person name="Rokhsar D.S."/>
        </authorList>
    </citation>
    <scope>NUCLEOTIDE SEQUENCE</scope>
    <source>
        <strain evidence="1">J</strain>
        <tissue evidence="1">Blood</tissue>
    </source>
</reference>
<feature type="non-terminal residue" evidence="1">
    <location>
        <position position="33"/>
    </location>
</feature>
<dbReference type="EMBL" id="KV467244">
    <property type="protein sequence ID" value="OCT56874.1"/>
    <property type="molecule type" value="Genomic_DNA"/>
</dbReference>
<dbReference type="AlphaFoldDB" id="A0A974BRL0"/>
<feature type="non-terminal residue" evidence="1">
    <location>
        <position position="1"/>
    </location>
</feature>
<evidence type="ECO:0000313" key="1">
    <source>
        <dbReference type="EMBL" id="OCT56874.1"/>
    </source>
</evidence>
<dbReference type="Proteomes" id="UP000694892">
    <property type="component" value="Unassembled WGS sequence"/>
</dbReference>
<gene>
    <name evidence="1" type="ORF">XELAEV_180042722mg</name>
</gene>
<proteinExistence type="predicted"/>
<name>A0A974BRL0_XENLA</name>
<protein>
    <submittedName>
        <fullName evidence="1">Uncharacterized protein</fullName>
    </submittedName>
</protein>